<proteinExistence type="predicted"/>
<dbReference type="EMBL" id="DXBU01000004">
    <property type="protein sequence ID" value="HIZ21192.1"/>
    <property type="molecule type" value="Genomic_DNA"/>
</dbReference>
<organism evidence="1 2">
    <name type="scientific">Candidatus Blautia faecigallinarum</name>
    <dbReference type="NCBI Taxonomy" id="2838488"/>
    <lineage>
        <taxon>Bacteria</taxon>
        <taxon>Bacillati</taxon>
        <taxon>Bacillota</taxon>
        <taxon>Clostridia</taxon>
        <taxon>Lachnospirales</taxon>
        <taxon>Lachnospiraceae</taxon>
        <taxon>Blautia</taxon>
    </lineage>
</organism>
<dbReference type="Pfam" id="PF13189">
    <property type="entry name" value="Cytidylate_kin2"/>
    <property type="match status" value="1"/>
</dbReference>
<reference evidence="1" key="2">
    <citation type="submission" date="2021-04" db="EMBL/GenBank/DDBJ databases">
        <authorList>
            <person name="Gilroy R."/>
        </authorList>
    </citation>
    <scope>NUCLEOTIDE SEQUENCE</scope>
    <source>
        <strain evidence="1">14324</strain>
    </source>
</reference>
<dbReference type="SUPFAM" id="SSF52540">
    <property type="entry name" value="P-loop containing nucleoside triphosphate hydrolases"/>
    <property type="match status" value="1"/>
</dbReference>
<keyword evidence="1" id="KW-0808">Transferase</keyword>
<gene>
    <name evidence="1" type="ORF">IAA21_00135</name>
</gene>
<dbReference type="AlphaFoldDB" id="A0A9D2DQ94"/>
<accession>A0A9D2DQ94</accession>
<dbReference type="GO" id="GO:0016301">
    <property type="term" value="F:kinase activity"/>
    <property type="evidence" value="ECO:0007669"/>
    <property type="project" value="UniProtKB-KW"/>
</dbReference>
<evidence type="ECO:0000313" key="2">
    <source>
        <dbReference type="Proteomes" id="UP000824041"/>
    </source>
</evidence>
<keyword evidence="1" id="KW-0418">Kinase</keyword>
<name>A0A9D2DQ94_9FIRM</name>
<dbReference type="Proteomes" id="UP000824041">
    <property type="component" value="Unassembled WGS sequence"/>
</dbReference>
<protein>
    <submittedName>
        <fullName evidence="1">Cytidylate kinase-like family protein</fullName>
    </submittedName>
</protein>
<sequence length="208" mass="23754">MDEHFVITIARQYGSGGRTVGQMLAKKLGYSFYDKEIIQMASDASGIDVSLFGKVEEGSSVKKASLFNRTGLYKGELIPPGSKEFVTDENIFNYQAKVIHDLAEKESFVVVGRCVNFVLKDRPNTLRVFVHAPWEFRVEHSMPKISGTREDVEKFLLRDDKRKQDYYRRFAGGVWNDATNYDLCLNSGKLGFEKCVEAIEAQMEIMRR</sequence>
<dbReference type="Gene3D" id="3.40.50.300">
    <property type="entry name" value="P-loop containing nucleotide triphosphate hydrolases"/>
    <property type="match status" value="1"/>
</dbReference>
<dbReference type="InterPro" id="IPR027417">
    <property type="entry name" value="P-loop_NTPase"/>
</dbReference>
<comment type="caution">
    <text evidence="1">The sequence shown here is derived from an EMBL/GenBank/DDBJ whole genome shotgun (WGS) entry which is preliminary data.</text>
</comment>
<evidence type="ECO:0000313" key="1">
    <source>
        <dbReference type="EMBL" id="HIZ21192.1"/>
    </source>
</evidence>
<reference evidence="1" key="1">
    <citation type="journal article" date="2021" name="PeerJ">
        <title>Extensive microbial diversity within the chicken gut microbiome revealed by metagenomics and culture.</title>
        <authorList>
            <person name="Gilroy R."/>
            <person name="Ravi A."/>
            <person name="Getino M."/>
            <person name="Pursley I."/>
            <person name="Horton D.L."/>
            <person name="Alikhan N.F."/>
            <person name="Baker D."/>
            <person name="Gharbi K."/>
            <person name="Hall N."/>
            <person name="Watson M."/>
            <person name="Adriaenssens E.M."/>
            <person name="Foster-Nyarko E."/>
            <person name="Jarju S."/>
            <person name="Secka A."/>
            <person name="Antonio M."/>
            <person name="Oren A."/>
            <person name="Chaudhuri R.R."/>
            <person name="La Ragione R."/>
            <person name="Hildebrand F."/>
            <person name="Pallen M.J."/>
        </authorList>
    </citation>
    <scope>NUCLEOTIDE SEQUENCE</scope>
    <source>
        <strain evidence="1">14324</strain>
    </source>
</reference>